<feature type="transmembrane region" description="Helical" evidence="7">
    <location>
        <begin position="207"/>
        <end position="233"/>
    </location>
</feature>
<name>A0A2N3WYU6_9NOCA</name>
<sequence length="471" mass="49094">MTTTTFPEKAQVARVRPQLVLVTLLTCQLMIILDITVMNVALPHIRTDLEFSATGLSWVMNSYTLVFGGLLLLGGRAGDLFGRRRMFIAGALLFTLASLAGGLAPSAGWLLAARVLQGIGGAMAGPNTLALLTTTFTEPKARIRVLALFSGMSSAGFAIGLIVGGLLTEWFGWRSVLFINVPFGLVIAVLALRYLPVLPRRAARLDLPGAVTATAGVAALVYGFISAAAHGWAAAGTDIWLAVGVALLAAFIAIELRAPQPLLPLHLFADRNRAAAYLNMFLGPMAGMSMFFFLTQYLQDVLGMSSLATGFAFLPTAVLMFAMIRLIPRLLARFGPKPVTLTGAVAMVTGLVLLTRLSEDSGYFPLLFAAMVAMGCGIGLAFSPLNVIIMSTVSPDEAGAAGGALQTMQQTGGALGLAILVTIFGTAARDAGGSPTHALVGGMTAAFAAAAVIAALTFLVALTFRSTRSAR</sequence>
<evidence type="ECO:0000256" key="3">
    <source>
        <dbReference type="ARBA" id="ARBA00022475"/>
    </source>
</evidence>
<keyword evidence="5 7" id="KW-1133">Transmembrane helix</keyword>
<dbReference type="AlphaFoldDB" id="A0A2N3WYU6"/>
<feature type="transmembrane region" description="Helical" evidence="7">
    <location>
        <begin position="239"/>
        <end position="256"/>
    </location>
</feature>
<evidence type="ECO:0000256" key="1">
    <source>
        <dbReference type="ARBA" id="ARBA00004651"/>
    </source>
</evidence>
<feature type="transmembrane region" description="Helical" evidence="7">
    <location>
        <begin position="277"/>
        <end position="298"/>
    </location>
</feature>
<feature type="transmembrane region" description="Helical" evidence="7">
    <location>
        <begin position="86"/>
        <end position="105"/>
    </location>
</feature>
<dbReference type="Gene3D" id="1.20.1720.10">
    <property type="entry name" value="Multidrug resistance protein D"/>
    <property type="match status" value="1"/>
</dbReference>
<protein>
    <submittedName>
        <fullName evidence="9">EmrB/QacA subfamily drug resistance transporter</fullName>
    </submittedName>
</protein>
<keyword evidence="3" id="KW-1003">Cell membrane</keyword>
<dbReference type="InterPro" id="IPR011701">
    <property type="entry name" value="MFS"/>
</dbReference>
<feature type="domain" description="Major facilitator superfamily (MFS) profile" evidence="8">
    <location>
        <begin position="20"/>
        <end position="469"/>
    </location>
</feature>
<evidence type="ECO:0000313" key="9">
    <source>
        <dbReference type="EMBL" id="PKV99029.1"/>
    </source>
</evidence>
<dbReference type="GO" id="GO:0022857">
    <property type="term" value="F:transmembrane transporter activity"/>
    <property type="evidence" value="ECO:0007669"/>
    <property type="project" value="InterPro"/>
</dbReference>
<feature type="transmembrane region" description="Helical" evidence="7">
    <location>
        <begin position="19"/>
        <end position="42"/>
    </location>
</feature>
<proteinExistence type="predicted"/>
<dbReference type="Gene3D" id="1.20.1250.20">
    <property type="entry name" value="MFS general substrate transporter like domains"/>
    <property type="match status" value="1"/>
</dbReference>
<evidence type="ECO:0000256" key="7">
    <source>
        <dbReference type="SAM" id="Phobius"/>
    </source>
</evidence>
<dbReference type="InterPro" id="IPR020846">
    <property type="entry name" value="MFS_dom"/>
</dbReference>
<keyword evidence="10" id="KW-1185">Reference proteome</keyword>
<dbReference type="GO" id="GO:0005886">
    <property type="term" value="C:plasma membrane"/>
    <property type="evidence" value="ECO:0007669"/>
    <property type="project" value="UniProtKB-SubCell"/>
</dbReference>
<feature type="transmembrane region" description="Helical" evidence="7">
    <location>
        <begin position="145"/>
        <end position="167"/>
    </location>
</feature>
<comment type="subcellular location">
    <subcellularLocation>
        <location evidence="1">Cell membrane</location>
        <topology evidence="1">Multi-pass membrane protein</topology>
    </subcellularLocation>
</comment>
<dbReference type="Pfam" id="PF07690">
    <property type="entry name" value="MFS_1"/>
    <property type="match status" value="1"/>
</dbReference>
<dbReference type="PROSITE" id="PS50850">
    <property type="entry name" value="MFS"/>
    <property type="match status" value="1"/>
</dbReference>
<feature type="transmembrane region" description="Helical" evidence="7">
    <location>
        <begin position="440"/>
        <end position="464"/>
    </location>
</feature>
<dbReference type="SUPFAM" id="SSF103473">
    <property type="entry name" value="MFS general substrate transporter"/>
    <property type="match status" value="1"/>
</dbReference>
<evidence type="ECO:0000259" key="8">
    <source>
        <dbReference type="PROSITE" id="PS50850"/>
    </source>
</evidence>
<evidence type="ECO:0000256" key="6">
    <source>
        <dbReference type="ARBA" id="ARBA00023136"/>
    </source>
</evidence>
<feature type="transmembrane region" description="Helical" evidence="7">
    <location>
        <begin position="173"/>
        <end position="195"/>
    </location>
</feature>
<reference evidence="9 10" key="1">
    <citation type="submission" date="2017-12" db="EMBL/GenBank/DDBJ databases">
        <title>Sequencing the genomes of 1000 Actinobacteria strains.</title>
        <authorList>
            <person name="Klenk H.-P."/>
        </authorList>
    </citation>
    <scope>NUCLEOTIDE SEQUENCE [LARGE SCALE GENOMIC DNA]</scope>
    <source>
        <strain evidence="9 10">DSM 44489</strain>
    </source>
</reference>
<comment type="caution">
    <text evidence="9">The sequence shown here is derived from an EMBL/GenBank/DDBJ whole genome shotgun (WGS) entry which is preliminary data.</text>
</comment>
<dbReference type="Proteomes" id="UP000233766">
    <property type="component" value="Unassembled WGS sequence"/>
</dbReference>
<dbReference type="InterPro" id="IPR036259">
    <property type="entry name" value="MFS_trans_sf"/>
</dbReference>
<keyword evidence="2" id="KW-0813">Transport</keyword>
<dbReference type="PANTHER" id="PTHR42718:SF46">
    <property type="entry name" value="BLR6921 PROTEIN"/>
    <property type="match status" value="1"/>
</dbReference>
<feature type="transmembrane region" description="Helical" evidence="7">
    <location>
        <begin position="410"/>
        <end position="428"/>
    </location>
</feature>
<dbReference type="PANTHER" id="PTHR42718">
    <property type="entry name" value="MAJOR FACILITATOR SUPERFAMILY MULTIDRUG TRANSPORTER MFSC"/>
    <property type="match status" value="1"/>
</dbReference>
<dbReference type="CDD" id="cd17321">
    <property type="entry name" value="MFS_MMR_MDR_like"/>
    <property type="match status" value="1"/>
</dbReference>
<feature type="transmembrane region" description="Helical" evidence="7">
    <location>
        <begin position="304"/>
        <end position="327"/>
    </location>
</feature>
<feature type="transmembrane region" description="Helical" evidence="7">
    <location>
        <begin position="111"/>
        <end position="133"/>
    </location>
</feature>
<accession>A0A2N3WYU6</accession>
<gene>
    <name evidence="9" type="ORF">ATK86_1070</name>
</gene>
<evidence type="ECO:0000256" key="4">
    <source>
        <dbReference type="ARBA" id="ARBA00022692"/>
    </source>
</evidence>
<feature type="transmembrane region" description="Helical" evidence="7">
    <location>
        <begin position="54"/>
        <end position="74"/>
    </location>
</feature>
<feature type="transmembrane region" description="Helical" evidence="7">
    <location>
        <begin position="363"/>
        <end position="389"/>
    </location>
</feature>
<feature type="transmembrane region" description="Helical" evidence="7">
    <location>
        <begin position="339"/>
        <end position="357"/>
    </location>
</feature>
<keyword evidence="6 7" id="KW-0472">Membrane</keyword>
<evidence type="ECO:0000256" key="5">
    <source>
        <dbReference type="ARBA" id="ARBA00022989"/>
    </source>
</evidence>
<organism evidence="9 10">
    <name type="scientific">Nocardia fluminea</name>
    <dbReference type="NCBI Taxonomy" id="134984"/>
    <lineage>
        <taxon>Bacteria</taxon>
        <taxon>Bacillati</taxon>
        <taxon>Actinomycetota</taxon>
        <taxon>Actinomycetes</taxon>
        <taxon>Mycobacteriales</taxon>
        <taxon>Nocardiaceae</taxon>
        <taxon>Nocardia</taxon>
    </lineage>
</organism>
<dbReference type="EMBL" id="PJMW01000001">
    <property type="protein sequence ID" value="PKV99029.1"/>
    <property type="molecule type" value="Genomic_DNA"/>
</dbReference>
<keyword evidence="4 7" id="KW-0812">Transmembrane</keyword>
<evidence type="ECO:0000256" key="2">
    <source>
        <dbReference type="ARBA" id="ARBA00022448"/>
    </source>
</evidence>
<dbReference type="RefSeq" id="WP_211300291.1">
    <property type="nucleotide sequence ID" value="NZ_PJMW01000001.1"/>
</dbReference>
<evidence type="ECO:0000313" key="10">
    <source>
        <dbReference type="Proteomes" id="UP000233766"/>
    </source>
</evidence>